<evidence type="ECO:0000256" key="7">
    <source>
        <dbReference type="ARBA" id="ARBA00023136"/>
    </source>
</evidence>
<dbReference type="AlphaFoldDB" id="A0A453SJ97"/>
<evidence type="ECO:0000256" key="8">
    <source>
        <dbReference type="SAM" id="Phobius"/>
    </source>
</evidence>
<evidence type="ECO:0000313" key="9">
    <source>
        <dbReference type="EnsemblPlants" id="AET7Gv20961800.6"/>
    </source>
</evidence>
<accession>A0A453SJ97</accession>
<dbReference type="GO" id="GO:0000139">
    <property type="term" value="C:Golgi membrane"/>
    <property type="evidence" value="ECO:0007669"/>
    <property type="project" value="UniProtKB-SubCell"/>
</dbReference>
<protein>
    <recommendedName>
        <fullName evidence="11">Glycosyltransferase 2-like domain-containing protein</fullName>
    </recommendedName>
</protein>
<evidence type="ECO:0000256" key="3">
    <source>
        <dbReference type="ARBA" id="ARBA00022679"/>
    </source>
</evidence>
<feature type="transmembrane region" description="Helical" evidence="8">
    <location>
        <begin position="53"/>
        <end position="75"/>
    </location>
</feature>
<keyword evidence="7 8" id="KW-0472">Membrane</keyword>
<sequence length="76" mass="8728">MKHGYVKDCDFVVIFDADFQPEPDYLSRAMPFLIHNPEIALIQARWVFGTLPLASLLVLAEILYCMVMTFPLLLLL</sequence>
<keyword evidence="6" id="KW-0333">Golgi apparatus</keyword>
<organism evidence="9 10">
    <name type="scientific">Aegilops tauschii subsp. strangulata</name>
    <name type="common">Goatgrass</name>
    <dbReference type="NCBI Taxonomy" id="200361"/>
    <lineage>
        <taxon>Eukaryota</taxon>
        <taxon>Viridiplantae</taxon>
        <taxon>Streptophyta</taxon>
        <taxon>Embryophyta</taxon>
        <taxon>Tracheophyta</taxon>
        <taxon>Spermatophyta</taxon>
        <taxon>Magnoliopsida</taxon>
        <taxon>Liliopsida</taxon>
        <taxon>Poales</taxon>
        <taxon>Poaceae</taxon>
        <taxon>BOP clade</taxon>
        <taxon>Pooideae</taxon>
        <taxon>Triticodae</taxon>
        <taxon>Triticeae</taxon>
        <taxon>Triticinae</taxon>
        <taxon>Aegilops</taxon>
    </lineage>
</organism>
<keyword evidence="3" id="KW-0808">Transferase</keyword>
<comment type="subcellular location">
    <subcellularLocation>
        <location evidence="1">Golgi apparatus membrane</location>
    </subcellularLocation>
</comment>
<dbReference type="Proteomes" id="UP000015105">
    <property type="component" value="Chromosome 7D"/>
</dbReference>
<evidence type="ECO:0008006" key="11">
    <source>
        <dbReference type="Google" id="ProtNLM"/>
    </source>
</evidence>
<dbReference type="Gene3D" id="3.90.550.10">
    <property type="entry name" value="Spore Coat Polysaccharide Biosynthesis Protein SpsA, Chain A"/>
    <property type="match status" value="1"/>
</dbReference>
<reference evidence="10" key="2">
    <citation type="journal article" date="2017" name="Nat. Plants">
        <title>The Aegilops tauschii genome reveals multiple impacts of transposons.</title>
        <authorList>
            <person name="Zhao G."/>
            <person name="Zou C."/>
            <person name="Li K."/>
            <person name="Wang K."/>
            <person name="Li T."/>
            <person name="Gao L."/>
            <person name="Zhang X."/>
            <person name="Wang H."/>
            <person name="Yang Z."/>
            <person name="Liu X."/>
            <person name="Jiang W."/>
            <person name="Mao L."/>
            <person name="Kong X."/>
            <person name="Jiao Y."/>
            <person name="Jia J."/>
        </authorList>
    </citation>
    <scope>NUCLEOTIDE SEQUENCE [LARGE SCALE GENOMIC DNA]</scope>
    <source>
        <strain evidence="10">cv. AL8/78</strain>
    </source>
</reference>
<dbReference type="GO" id="GO:0051753">
    <property type="term" value="F:mannan synthase activity"/>
    <property type="evidence" value="ECO:0007669"/>
    <property type="project" value="TreeGrafter"/>
</dbReference>
<evidence type="ECO:0000256" key="1">
    <source>
        <dbReference type="ARBA" id="ARBA00004394"/>
    </source>
</evidence>
<dbReference type="Gramene" id="AET7Gv20961800.6">
    <property type="protein sequence ID" value="AET7Gv20961800.6"/>
    <property type="gene ID" value="AET7Gv20961800"/>
</dbReference>
<reference evidence="9" key="4">
    <citation type="submission" date="2019-03" db="UniProtKB">
        <authorList>
            <consortium name="EnsemblPlants"/>
        </authorList>
    </citation>
    <scope>IDENTIFICATION</scope>
</reference>
<reference evidence="9" key="3">
    <citation type="journal article" date="2017" name="Nature">
        <title>Genome sequence of the progenitor of the wheat D genome Aegilops tauschii.</title>
        <authorList>
            <person name="Luo M.C."/>
            <person name="Gu Y.Q."/>
            <person name="Puiu D."/>
            <person name="Wang H."/>
            <person name="Twardziok S.O."/>
            <person name="Deal K.R."/>
            <person name="Huo N."/>
            <person name="Zhu T."/>
            <person name="Wang L."/>
            <person name="Wang Y."/>
            <person name="McGuire P.E."/>
            <person name="Liu S."/>
            <person name="Long H."/>
            <person name="Ramasamy R.K."/>
            <person name="Rodriguez J.C."/>
            <person name="Van S.L."/>
            <person name="Yuan L."/>
            <person name="Wang Z."/>
            <person name="Xia Z."/>
            <person name="Xiao L."/>
            <person name="Anderson O.D."/>
            <person name="Ouyang S."/>
            <person name="Liang Y."/>
            <person name="Zimin A.V."/>
            <person name="Pertea G."/>
            <person name="Qi P."/>
            <person name="Bennetzen J.L."/>
            <person name="Dai X."/>
            <person name="Dawson M.W."/>
            <person name="Muller H.G."/>
            <person name="Kugler K."/>
            <person name="Rivarola-Duarte L."/>
            <person name="Spannagl M."/>
            <person name="Mayer K.F.X."/>
            <person name="Lu F.H."/>
            <person name="Bevan M.W."/>
            <person name="Leroy P."/>
            <person name="Li P."/>
            <person name="You F.M."/>
            <person name="Sun Q."/>
            <person name="Liu Z."/>
            <person name="Lyons E."/>
            <person name="Wicker T."/>
            <person name="Salzberg S.L."/>
            <person name="Devos K.M."/>
            <person name="Dvorak J."/>
        </authorList>
    </citation>
    <scope>NUCLEOTIDE SEQUENCE [LARGE SCALE GENOMIC DNA]</scope>
    <source>
        <strain evidence="9">cv. AL8/78</strain>
    </source>
</reference>
<dbReference type="InterPro" id="IPR029044">
    <property type="entry name" value="Nucleotide-diphossugar_trans"/>
</dbReference>
<name>A0A453SJ97_AEGTS</name>
<dbReference type="EnsemblPlants" id="AET7Gv20961800.6">
    <property type="protein sequence ID" value="AET7Gv20961800.6"/>
    <property type="gene ID" value="AET7Gv20961800"/>
</dbReference>
<proteinExistence type="predicted"/>
<evidence type="ECO:0000256" key="4">
    <source>
        <dbReference type="ARBA" id="ARBA00022692"/>
    </source>
</evidence>
<keyword evidence="4 8" id="KW-0812">Transmembrane</keyword>
<keyword evidence="2" id="KW-0328">Glycosyltransferase</keyword>
<keyword evidence="5 8" id="KW-1133">Transmembrane helix</keyword>
<evidence type="ECO:0000313" key="10">
    <source>
        <dbReference type="Proteomes" id="UP000015105"/>
    </source>
</evidence>
<evidence type="ECO:0000256" key="5">
    <source>
        <dbReference type="ARBA" id="ARBA00022989"/>
    </source>
</evidence>
<keyword evidence="10" id="KW-1185">Reference proteome</keyword>
<dbReference type="SUPFAM" id="SSF53448">
    <property type="entry name" value="Nucleotide-diphospho-sugar transferases"/>
    <property type="match status" value="1"/>
</dbReference>
<dbReference type="PANTHER" id="PTHR32044:SF99">
    <property type="entry name" value="GLYCOSYLTRANSFERASE 2-LIKE DOMAIN-CONTAINING PROTEIN"/>
    <property type="match status" value="1"/>
</dbReference>
<dbReference type="PANTHER" id="PTHR32044">
    <property type="entry name" value="GLUCOMANNAN 4-BETA-MANNOSYLTRANSFERASE 9"/>
    <property type="match status" value="1"/>
</dbReference>
<reference evidence="10" key="1">
    <citation type="journal article" date="2014" name="Science">
        <title>Ancient hybridizations among the ancestral genomes of bread wheat.</title>
        <authorList>
            <consortium name="International Wheat Genome Sequencing Consortium,"/>
            <person name="Marcussen T."/>
            <person name="Sandve S.R."/>
            <person name="Heier L."/>
            <person name="Spannagl M."/>
            <person name="Pfeifer M."/>
            <person name="Jakobsen K.S."/>
            <person name="Wulff B.B."/>
            <person name="Steuernagel B."/>
            <person name="Mayer K.F."/>
            <person name="Olsen O.A."/>
        </authorList>
    </citation>
    <scope>NUCLEOTIDE SEQUENCE [LARGE SCALE GENOMIC DNA]</scope>
    <source>
        <strain evidence="10">cv. AL8/78</strain>
    </source>
</reference>
<evidence type="ECO:0000256" key="6">
    <source>
        <dbReference type="ARBA" id="ARBA00023034"/>
    </source>
</evidence>
<evidence type="ECO:0000256" key="2">
    <source>
        <dbReference type="ARBA" id="ARBA00022676"/>
    </source>
</evidence>
<reference evidence="9" key="5">
    <citation type="journal article" date="2021" name="G3 (Bethesda)">
        <title>Aegilops tauschii genome assembly Aet v5.0 features greater sequence contiguity and improved annotation.</title>
        <authorList>
            <person name="Wang L."/>
            <person name="Zhu T."/>
            <person name="Rodriguez J.C."/>
            <person name="Deal K.R."/>
            <person name="Dubcovsky J."/>
            <person name="McGuire P.E."/>
            <person name="Lux T."/>
            <person name="Spannagl M."/>
            <person name="Mayer K.F.X."/>
            <person name="Baldrich P."/>
            <person name="Meyers B.C."/>
            <person name="Huo N."/>
            <person name="Gu Y.Q."/>
            <person name="Zhou H."/>
            <person name="Devos K.M."/>
            <person name="Bennetzen J.L."/>
            <person name="Unver T."/>
            <person name="Budak H."/>
            <person name="Gulick P.J."/>
            <person name="Galiba G."/>
            <person name="Kalapos B."/>
            <person name="Nelson D.R."/>
            <person name="Li P."/>
            <person name="You F.M."/>
            <person name="Luo M.C."/>
            <person name="Dvorak J."/>
        </authorList>
    </citation>
    <scope>NUCLEOTIDE SEQUENCE [LARGE SCALE GENOMIC DNA]</scope>
    <source>
        <strain evidence="9">cv. AL8/78</strain>
    </source>
</reference>